<evidence type="ECO:0000256" key="1">
    <source>
        <dbReference type="SAM" id="Phobius"/>
    </source>
</evidence>
<feature type="transmembrane region" description="Helical" evidence="1">
    <location>
        <begin position="78"/>
        <end position="96"/>
    </location>
</feature>
<sequence length="185" mass="20533">MWPARETFLALAWAVLGGRLFYAALASVGQFFLWTENDLTKMLLTLPAGDKAQTLLSAIPHLTESSFGYFLVYSWGRFWLNPLLTILVAAAFYLFLRILKRRNARFFDEGETELGFFAALIAGWPGFVVFLPLVFAAVVFASLARLIALREALTTLGVPLLLAAGIALVWGEALVRFMGLWALIV</sequence>
<reference evidence="2 3" key="1">
    <citation type="journal article" date="2016" name="Nat. Commun.">
        <title>Thousands of microbial genomes shed light on interconnected biogeochemical processes in an aquifer system.</title>
        <authorList>
            <person name="Anantharaman K."/>
            <person name="Brown C.T."/>
            <person name="Hug L.A."/>
            <person name="Sharon I."/>
            <person name="Castelle C.J."/>
            <person name="Probst A.J."/>
            <person name="Thomas B.C."/>
            <person name="Singh A."/>
            <person name="Wilkins M.J."/>
            <person name="Karaoz U."/>
            <person name="Brodie E.L."/>
            <person name="Williams K.H."/>
            <person name="Hubbard S.S."/>
            <person name="Banfield J.F."/>
        </authorList>
    </citation>
    <scope>NUCLEOTIDE SEQUENCE [LARGE SCALE GENOMIC DNA]</scope>
</reference>
<dbReference type="AlphaFoldDB" id="A0A1G2C9J6"/>
<organism evidence="2 3">
    <name type="scientific">Candidatus Liptonbacteria bacterium GWC1_60_9</name>
    <dbReference type="NCBI Taxonomy" id="1798645"/>
    <lineage>
        <taxon>Bacteria</taxon>
        <taxon>Candidatus Liptoniibacteriota</taxon>
    </lineage>
</organism>
<comment type="caution">
    <text evidence="2">The sequence shown here is derived from an EMBL/GenBank/DDBJ whole genome shotgun (WGS) entry which is preliminary data.</text>
</comment>
<feature type="transmembrane region" description="Helical" evidence="1">
    <location>
        <begin position="160"/>
        <end position="184"/>
    </location>
</feature>
<protein>
    <submittedName>
        <fullName evidence="2">Uncharacterized protein</fullName>
    </submittedName>
</protein>
<evidence type="ECO:0000313" key="3">
    <source>
        <dbReference type="Proteomes" id="UP000176349"/>
    </source>
</evidence>
<evidence type="ECO:0000313" key="2">
    <source>
        <dbReference type="EMBL" id="OGY97167.1"/>
    </source>
</evidence>
<keyword evidence="1" id="KW-1133">Transmembrane helix</keyword>
<gene>
    <name evidence="2" type="ORF">A2128_00995</name>
</gene>
<name>A0A1G2C9J6_9BACT</name>
<proteinExistence type="predicted"/>
<keyword evidence="1" id="KW-0812">Transmembrane</keyword>
<dbReference type="Proteomes" id="UP000176349">
    <property type="component" value="Unassembled WGS sequence"/>
</dbReference>
<accession>A0A1G2C9J6</accession>
<dbReference type="EMBL" id="MHKV01000020">
    <property type="protein sequence ID" value="OGY97167.1"/>
    <property type="molecule type" value="Genomic_DNA"/>
</dbReference>
<keyword evidence="1" id="KW-0472">Membrane</keyword>
<feature type="transmembrane region" description="Helical" evidence="1">
    <location>
        <begin position="116"/>
        <end position="140"/>
    </location>
</feature>